<feature type="domain" description="Amidohydrolase 3" evidence="2">
    <location>
        <begin position="84"/>
        <end position="563"/>
    </location>
</feature>
<dbReference type="InterPro" id="IPR013108">
    <property type="entry name" value="Amidohydro_3"/>
</dbReference>
<feature type="chain" id="PRO_5016400976" evidence="1">
    <location>
        <begin position="27"/>
        <end position="567"/>
    </location>
</feature>
<dbReference type="Gene3D" id="3.10.310.70">
    <property type="match status" value="1"/>
</dbReference>
<dbReference type="PANTHER" id="PTHR22642:SF2">
    <property type="entry name" value="PROTEIN LONG AFTER FAR-RED 3"/>
    <property type="match status" value="1"/>
</dbReference>
<dbReference type="AlphaFoldDB" id="A0A328AIA1"/>
<dbReference type="CDD" id="cd01300">
    <property type="entry name" value="YtcJ_like"/>
    <property type="match status" value="1"/>
</dbReference>
<proteinExistence type="predicted"/>
<evidence type="ECO:0000259" key="2">
    <source>
        <dbReference type="Pfam" id="PF07969"/>
    </source>
</evidence>
<dbReference type="RefSeq" id="WP_111528110.1">
    <property type="nucleotide sequence ID" value="NZ_JBHRSG010000004.1"/>
</dbReference>
<dbReference type="Gene3D" id="2.30.40.10">
    <property type="entry name" value="Urease, subunit C, domain 1"/>
    <property type="match status" value="1"/>
</dbReference>
<evidence type="ECO:0000313" key="4">
    <source>
        <dbReference type="Proteomes" id="UP000249254"/>
    </source>
</evidence>
<dbReference type="Pfam" id="PF07969">
    <property type="entry name" value="Amidohydro_3"/>
    <property type="match status" value="1"/>
</dbReference>
<gene>
    <name evidence="3" type="ORF">DJ017_07405</name>
</gene>
<dbReference type="EMBL" id="QFYQ01000001">
    <property type="protein sequence ID" value="RAK54359.1"/>
    <property type="molecule type" value="Genomic_DNA"/>
</dbReference>
<reference evidence="4" key="1">
    <citation type="submission" date="2018-05" db="EMBL/GenBank/DDBJ databases">
        <authorList>
            <person name="Li X."/>
        </authorList>
    </citation>
    <scope>NUCLEOTIDE SEQUENCE [LARGE SCALE GENOMIC DNA]</scope>
    <source>
        <strain evidence="4">LX32</strain>
    </source>
</reference>
<feature type="signal peptide" evidence="1">
    <location>
        <begin position="1"/>
        <end position="26"/>
    </location>
</feature>
<accession>A0A328AIA1</accession>
<dbReference type="InterPro" id="IPR011059">
    <property type="entry name" value="Metal-dep_hydrolase_composite"/>
</dbReference>
<dbReference type="PANTHER" id="PTHR22642">
    <property type="entry name" value="IMIDAZOLONEPROPIONASE"/>
    <property type="match status" value="1"/>
</dbReference>
<dbReference type="OrthoDB" id="9811399at2"/>
<evidence type="ECO:0000313" key="3">
    <source>
        <dbReference type="EMBL" id="RAK54359.1"/>
    </source>
</evidence>
<dbReference type="Gene3D" id="3.20.20.140">
    <property type="entry name" value="Metal-dependent hydrolases"/>
    <property type="match status" value="1"/>
</dbReference>
<keyword evidence="1" id="KW-0732">Signal</keyword>
<dbReference type="Proteomes" id="UP000249254">
    <property type="component" value="Unassembled WGS sequence"/>
</dbReference>
<comment type="caution">
    <text evidence="3">The sequence shown here is derived from an EMBL/GenBank/DDBJ whole genome shotgun (WGS) entry which is preliminary data.</text>
</comment>
<dbReference type="InterPro" id="IPR033932">
    <property type="entry name" value="YtcJ-like"/>
</dbReference>
<protein>
    <submittedName>
        <fullName evidence="3">Amidohydrolase</fullName>
    </submittedName>
</protein>
<dbReference type="InterPro" id="IPR032466">
    <property type="entry name" value="Metal_Hydrolase"/>
</dbReference>
<dbReference type="SUPFAM" id="SSF51338">
    <property type="entry name" value="Composite domain of metallo-dependent hydrolases"/>
    <property type="match status" value="1"/>
</dbReference>
<sequence>MRPIFATAAALALLGPALIAPALASAASAAPKAPPAADLVIWGGPIYTADDAHPTAQAVAVVKGRIAYLGARAGAAARVGPKTQVVDLKGAALFPGFTDSHAHLRGIGERELTLNLEGAASAKEASERLARHLAERKPTGTVIGRGWIETGWPEHRFLEKGDLDAVAPDIPVLMVRADGHALTANSAALKAAGIDAATVAPPGGQILKGPDGQPTGMLVDNAMGLVAKLRHPPTPEEKLEAYRAAFRVETAYGWTGVHNMSVDWADVGLLEDLATKGEAPLRVYNAVDAIQSGPLLDGGPRSAADGRITTRDIKLYMDGALGSRGAALFEDYADKPGLKGTFVTPPEVMRPYLAKAFARGLQISTHAIGDRGNAQALDLYEEAFKADPAKGRKARWRIEHAQILRPADIPRFARDGVIASMQPSHAIGDLHFAPARLGEARLDGAYAWKSLLRSGAVVVGGSDAPVERGSPFIEFYAAVARKDLKGFSAPDWRPQERLSRMQALKLFTSSAAYARFAEKDLGTIAVGKRADLSAFSVDLMKAPEAEIPKGHAVLTVVDGQIVFRGKN</sequence>
<evidence type="ECO:0000256" key="1">
    <source>
        <dbReference type="SAM" id="SignalP"/>
    </source>
</evidence>
<dbReference type="SUPFAM" id="SSF51556">
    <property type="entry name" value="Metallo-dependent hydrolases"/>
    <property type="match status" value="1"/>
</dbReference>
<organism evidence="3 4">
    <name type="scientific">Phenylobacterium soli</name>
    <dbReference type="NCBI Taxonomy" id="2170551"/>
    <lineage>
        <taxon>Bacteria</taxon>
        <taxon>Pseudomonadati</taxon>
        <taxon>Pseudomonadota</taxon>
        <taxon>Alphaproteobacteria</taxon>
        <taxon>Caulobacterales</taxon>
        <taxon>Caulobacteraceae</taxon>
        <taxon>Phenylobacterium</taxon>
    </lineage>
</organism>
<dbReference type="GO" id="GO:0016810">
    <property type="term" value="F:hydrolase activity, acting on carbon-nitrogen (but not peptide) bonds"/>
    <property type="evidence" value="ECO:0007669"/>
    <property type="project" value="InterPro"/>
</dbReference>
<keyword evidence="3" id="KW-0378">Hydrolase</keyword>
<name>A0A328AIA1_9CAUL</name>
<keyword evidence="4" id="KW-1185">Reference proteome</keyword>